<proteinExistence type="predicted"/>
<comment type="caution">
    <text evidence="1">The sequence shown here is derived from an EMBL/GenBank/DDBJ whole genome shotgun (WGS) entry which is preliminary data.</text>
</comment>
<dbReference type="InterPro" id="IPR005331">
    <property type="entry name" value="Sulfotransferase"/>
</dbReference>
<accession>A0AAD7XLN6</accession>
<evidence type="ECO:0000313" key="2">
    <source>
        <dbReference type="Proteomes" id="UP001230188"/>
    </source>
</evidence>
<sequence length="316" mass="35603">MLRHVVIVSLTVAHPIATCKRAATRHSAQATLDNARREVGLPPGKLYATWESFYQFTPPQCAIFGAQGRCLIFVPIFKAANDEIRGSLIEGMNQLRKDGSNYFTLDHSSCYSHERHPVVRVARLPYVNDVCYESIFTFTFAREPLTHFLAGYGEFVWRTYAKGILAAEDYRTIAAIKRNITRDRNDPNGLLEKMLDGTMRWPGNDALHMALMSGALDNAYGKFDFVGSIANIDDDFDHVLRRARLVEDTQALRLKKNLGTHASTLDQLNARADMKDLLASNHTLRKALCHLLAPDYRCFSYDFKACLDGSSLELHA</sequence>
<dbReference type="Pfam" id="PF03567">
    <property type="entry name" value="Sulfotransfer_2"/>
    <property type="match status" value="1"/>
</dbReference>
<dbReference type="Proteomes" id="UP001230188">
    <property type="component" value="Unassembled WGS sequence"/>
</dbReference>
<name>A0AAD7XLN6_9STRA</name>
<protein>
    <submittedName>
        <fullName evidence="1">Uncharacterized protein</fullName>
    </submittedName>
</protein>
<reference evidence="1" key="1">
    <citation type="submission" date="2023-01" db="EMBL/GenBank/DDBJ databases">
        <title>Metagenome sequencing of chrysophaentin producing Chrysophaeum taylorii.</title>
        <authorList>
            <person name="Davison J."/>
            <person name="Bewley C."/>
        </authorList>
    </citation>
    <scope>NUCLEOTIDE SEQUENCE</scope>
    <source>
        <strain evidence="1">NIES-1699</strain>
    </source>
</reference>
<dbReference type="GO" id="GO:0016020">
    <property type="term" value="C:membrane"/>
    <property type="evidence" value="ECO:0007669"/>
    <property type="project" value="InterPro"/>
</dbReference>
<dbReference type="EMBL" id="JAQMWT010000366">
    <property type="protein sequence ID" value="KAJ8602808.1"/>
    <property type="molecule type" value="Genomic_DNA"/>
</dbReference>
<dbReference type="GO" id="GO:0008146">
    <property type="term" value="F:sulfotransferase activity"/>
    <property type="evidence" value="ECO:0007669"/>
    <property type="project" value="InterPro"/>
</dbReference>
<keyword evidence="2" id="KW-1185">Reference proteome</keyword>
<organism evidence="1 2">
    <name type="scientific">Chrysophaeum taylorii</name>
    <dbReference type="NCBI Taxonomy" id="2483200"/>
    <lineage>
        <taxon>Eukaryota</taxon>
        <taxon>Sar</taxon>
        <taxon>Stramenopiles</taxon>
        <taxon>Ochrophyta</taxon>
        <taxon>Pelagophyceae</taxon>
        <taxon>Pelagomonadales</taxon>
        <taxon>Pelagomonadaceae</taxon>
        <taxon>Chrysophaeum</taxon>
    </lineage>
</organism>
<dbReference type="AlphaFoldDB" id="A0AAD7XLN6"/>
<evidence type="ECO:0000313" key="1">
    <source>
        <dbReference type="EMBL" id="KAJ8602808.1"/>
    </source>
</evidence>
<gene>
    <name evidence="1" type="ORF">CTAYLR_002577</name>
</gene>